<dbReference type="Pfam" id="PF07253">
    <property type="entry name" value="Gypsy"/>
    <property type="match status" value="1"/>
</dbReference>
<dbReference type="EMBL" id="BK002301">
    <property type="protein sequence ID" value="DAA03144.1"/>
    <property type="molecule type" value="Genomic_DNA"/>
</dbReference>
<sequence length="120" mass="14015">MTSYEDYADHTEKLTVGFKDDHRTPMVKADLQHIRNLAATLKIHHRGTTSINILGKTLKVIAGTPDFDDWEQIKFKQEQLSRTEESQKELNIKFQDRLNELTNTLNRNQKSDQSLEKFNI</sequence>
<protein>
    <submittedName>
        <fullName evidence="1">HDC11658</fullName>
    </submittedName>
</protein>
<reference evidence="1" key="1">
    <citation type="journal article" date="2003" name="Genome Biol.">
        <title>An integrated gene annotation and transcriptional profiling approach towards the full gene content of the Drosophila genome.</title>
        <authorList>
            <person name="Hild M."/>
            <person name="Beckmann B."/>
            <person name="Haas S.A."/>
            <person name="Koch B."/>
            <person name="Solovyev V."/>
            <person name="Busold C."/>
            <person name="Fellenberg K."/>
            <person name="Boutros M."/>
            <person name="Vingron M."/>
            <person name="Sauer F."/>
            <person name="Hoheisel J.D."/>
            <person name="Paro R."/>
        </authorList>
    </citation>
    <scope>NUCLEOTIDE SEQUENCE</scope>
</reference>
<organism evidence="1">
    <name type="scientific">Drosophila melanogaster</name>
    <name type="common">Fruit fly</name>
    <dbReference type="NCBI Taxonomy" id="7227"/>
    <lineage>
        <taxon>Eukaryota</taxon>
        <taxon>Metazoa</taxon>
        <taxon>Ecdysozoa</taxon>
        <taxon>Arthropoda</taxon>
        <taxon>Hexapoda</taxon>
        <taxon>Insecta</taxon>
        <taxon>Pterygota</taxon>
        <taxon>Neoptera</taxon>
        <taxon>Endopterygota</taxon>
        <taxon>Diptera</taxon>
        <taxon>Brachycera</taxon>
        <taxon>Muscomorpha</taxon>
        <taxon>Ephydroidea</taxon>
        <taxon>Drosophilidae</taxon>
        <taxon>Drosophila</taxon>
        <taxon>Sophophora</taxon>
    </lineage>
</organism>
<accession>Q6IKR5</accession>
<name>Q6IKR5_DROME</name>
<proteinExistence type="predicted"/>
<evidence type="ECO:0000313" key="1">
    <source>
        <dbReference type="EMBL" id="DAA03144.1"/>
    </source>
</evidence>
<dbReference type="AlphaFoldDB" id="Q6IKR5"/>
<gene>
    <name evidence="1" type="ORF">HDC11658</name>
</gene>
<dbReference type="InterPro" id="IPR009882">
    <property type="entry name" value="Gypsy"/>
</dbReference>